<comment type="caution">
    <text evidence="4">The sequence shown here is derived from an EMBL/GenBank/DDBJ whole genome shotgun (WGS) entry which is preliminary data.</text>
</comment>
<dbReference type="CDD" id="cd19079">
    <property type="entry name" value="AKR_EcYajO-like"/>
    <property type="match status" value="1"/>
</dbReference>
<dbReference type="GO" id="GO:0016491">
    <property type="term" value="F:oxidoreductase activity"/>
    <property type="evidence" value="ECO:0007669"/>
    <property type="project" value="UniProtKB-KW"/>
</dbReference>
<evidence type="ECO:0000313" key="4">
    <source>
        <dbReference type="EMBL" id="KAG5649257.1"/>
    </source>
</evidence>
<dbReference type="EMBL" id="JABCKI010001282">
    <property type="protein sequence ID" value="KAG5649257.1"/>
    <property type="molecule type" value="Genomic_DNA"/>
</dbReference>
<dbReference type="InterPro" id="IPR023210">
    <property type="entry name" value="NADP_OxRdtase_dom"/>
</dbReference>
<keyword evidence="1" id="KW-0521">NADP</keyword>
<dbReference type="InterPro" id="IPR036812">
    <property type="entry name" value="NAD(P)_OxRdtase_dom_sf"/>
</dbReference>
<proteinExistence type="predicted"/>
<evidence type="ECO:0000256" key="1">
    <source>
        <dbReference type="ARBA" id="ARBA00022857"/>
    </source>
</evidence>
<dbReference type="OrthoDB" id="1720422at2759"/>
<name>A0A9P7GLQ5_9AGAR</name>
<reference evidence="4" key="1">
    <citation type="submission" date="2021-02" db="EMBL/GenBank/DDBJ databases">
        <authorList>
            <person name="Nieuwenhuis M."/>
            <person name="Van De Peppel L.J.J."/>
        </authorList>
    </citation>
    <scope>NUCLEOTIDE SEQUENCE</scope>
    <source>
        <strain evidence="4">D49</strain>
    </source>
</reference>
<dbReference type="FunFam" id="3.20.20.100:FF:000004">
    <property type="entry name" value="Oxidoreductase, aldo/keto reductase"/>
    <property type="match status" value="1"/>
</dbReference>
<dbReference type="Proteomes" id="UP000717328">
    <property type="component" value="Unassembled WGS sequence"/>
</dbReference>
<keyword evidence="2" id="KW-0560">Oxidoreductase</keyword>
<gene>
    <name evidence="4" type="ORF">H0H81_005073</name>
</gene>
<sequence>GSHELWIERVGGKGFDPHHVQALTLATQDWVLDAAKGTEILQAAWDLGINTIDTANIYSNGESERIIGNWIKKSQIPRERLIIATKCYGIVGHAPSIMAYLRPELKDERDYVNQSGLSRGAIFNAVDASLARLQLSYIDLLQIHRFDPAVPVEETMKALHDLVQSGKVRYIGASSMRAWQFALMNEVAEKKGWTKFVSMQNEYSLLYREEEREMNAYCNYNGIGLIPWAPLGAGSLARPLSVSTARSKDRKHSAADEAIIKRVEELAEKKGVTMSQIALAWVGGKVASPIVGFNSVQRVAEGVTTGISLSEEEIKYLEES</sequence>
<reference evidence="4" key="2">
    <citation type="submission" date="2021-10" db="EMBL/GenBank/DDBJ databases">
        <title>Phylogenomics reveals ancestral predisposition of the termite-cultivated fungus Termitomyces towards a domesticated lifestyle.</title>
        <authorList>
            <person name="Auxier B."/>
            <person name="Grum-Grzhimaylo A."/>
            <person name="Cardenas M.E."/>
            <person name="Lodge J.D."/>
            <person name="Laessoe T."/>
            <person name="Pedersen O."/>
            <person name="Smith M.E."/>
            <person name="Kuyper T.W."/>
            <person name="Franco-Molano E.A."/>
            <person name="Baroni T.J."/>
            <person name="Aanen D.K."/>
        </authorList>
    </citation>
    <scope>NUCLEOTIDE SEQUENCE</scope>
    <source>
        <strain evidence="4">D49</strain>
    </source>
</reference>
<protein>
    <recommendedName>
        <fullName evidence="3">NADP-dependent oxidoreductase domain-containing protein</fullName>
    </recommendedName>
</protein>
<organism evidence="4 5">
    <name type="scientific">Sphagnurus paluster</name>
    <dbReference type="NCBI Taxonomy" id="117069"/>
    <lineage>
        <taxon>Eukaryota</taxon>
        <taxon>Fungi</taxon>
        <taxon>Dikarya</taxon>
        <taxon>Basidiomycota</taxon>
        <taxon>Agaricomycotina</taxon>
        <taxon>Agaricomycetes</taxon>
        <taxon>Agaricomycetidae</taxon>
        <taxon>Agaricales</taxon>
        <taxon>Tricholomatineae</taxon>
        <taxon>Lyophyllaceae</taxon>
        <taxon>Sphagnurus</taxon>
    </lineage>
</organism>
<dbReference type="Gene3D" id="3.20.20.100">
    <property type="entry name" value="NADP-dependent oxidoreductase domain"/>
    <property type="match status" value="1"/>
</dbReference>
<dbReference type="PANTHER" id="PTHR43364:SF9">
    <property type="entry name" value="OXIDOREDUCTASE"/>
    <property type="match status" value="1"/>
</dbReference>
<dbReference type="GO" id="GO:0005829">
    <property type="term" value="C:cytosol"/>
    <property type="evidence" value="ECO:0007669"/>
    <property type="project" value="UniProtKB-ARBA"/>
</dbReference>
<feature type="non-terminal residue" evidence="4">
    <location>
        <position position="320"/>
    </location>
</feature>
<dbReference type="SUPFAM" id="SSF51430">
    <property type="entry name" value="NAD(P)-linked oxidoreductase"/>
    <property type="match status" value="1"/>
</dbReference>
<keyword evidence="5" id="KW-1185">Reference proteome</keyword>
<evidence type="ECO:0000313" key="5">
    <source>
        <dbReference type="Proteomes" id="UP000717328"/>
    </source>
</evidence>
<evidence type="ECO:0000259" key="3">
    <source>
        <dbReference type="Pfam" id="PF00248"/>
    </source>
</evidence>
<dbReference type="PANTHER" id="PTHR43364">
    <property type="entry name" value="NADH-SPECIFIC METHYLGLYOXAL REDUCTASE-RELATED"/>
    <property type="match status" value="1"/>
</dbReference>
<dbReference type="AlphaFoldDB" id="A0A9P7GLQ5"/>
<evidence type="ECO:0000256" key="2">
    <source>
        <dbReference type="ARBA" id="ARBA00023002"/>
    </source>
</evidence>
<dbReference type="InterPro" id="IPR050523">
    <property type="entry name" value="AKR_Detox_Biosynth"/>
</dbReference>
<feature type="domain" description="NADP-dependent oxidoreductase" evidence="3">
    <location>
        <begin position="24"/>
        <end position="319"/>
    </location>
</feature>
<accession>A0A9P7GLQ5</accession>
<dbReference type="Pfam" id="PF00248">
    <property type="entry name" value="Aldo_ket_red"/>
    <property type="match status" value="1"/>
</dbReference>